<evidence type="ECO:0000313" key="2">
    <source>
        <dbReference type="Proteomes" id="UP000812961"/>
    </source>
</evidence>
<dbReference type="RefSeq" id="WP_220248662.1">
    <property type="nucleotide sequence ID" value="NZ_JAICCF010000001.1"/>
</dbReference>
<sequence length="234" mass="26716">MEKAMYKEVLLKLGLSEQQVNNISEDVNLANGNCTVQNLFYNNGDILQLLFHFREYEALEYSIKLKSISDIPNSIMHGINVKELDYRMQLIDWNTSKADIALEQYFLSVNPEIGQEEIRTVIKDVFKLTEKDVEAQQIAERLMAKHWLETSFRSNFPNYLDHLRDKIEKSCTVPISYGVSISEAKSVLLNGSTVKSMTINGKLVKCELSISKEGEMQLRTQPFKVKSIGQGLSI</sequence>
<comment type="caution">
    <text evidence="1">The sequence shown here is derived from an EMBL/GenBank/DDBJ whole genome shotgun (WGS) entry which is preliminary data.</text>
</comment>
<reference evidence="1 2" key="1">
    <citation type="submission" date="2021-08" db="EMBL/GenBank/DDBJ databases">
        <title>The genome sequence of Chitinophaga sp. B61.</title>
        <authorList>
            <person name="Zhang X."/>
        </authorList>
    </citation>
    <scope>NUCLEOTIDE SEQUENCE [LARGE SCALE GENOMIC DNA]</scope>
    <source>
        <strain evidence="1 2">B61</strain>
    </source>
</reference>
<accession>A0ABS7G711</accession>
<organism evidence="1 2">
    <name type="scientific">Chitinophaga rhizophila</name>
    <dbReference type="NCBI Taxonomy" id="2866212"/>
    <lineage>
        <taxon>Bacteria</taxon>
        <taxon>Pseudomonadati</taxon>
        <taxon>Bacteroidota</taxon>
        <taxon>Chitinophagia</taxon>
        <taxon>Chitinophagales</taxon>
        <taxon>Chitinophagaceae</taxon>
        <taxon>Chitinophaga</taxon>
    </lineage>
</organism>
<protein>
    <submittedName>
        <fullName evidence="1">Uncharacterized protein</fullName>
    </submittedName>
</protein>
<proteinExistence type="predicted"/>
<name>A0ABS7G711_9BACT</name>
<dbReference type="EMBL" id="JAICCF010000001">
    <property type="protein sequence ID" value="MBW8683441.1"/>
    <property type="molecule type" value="Genomic_DNA"/>
</dbReference>
<dbReference type="Proteomes" id="UP000812961">
    <property type="component" value="Unassembled WGS sequence"/>
</dbReference>
<gene>
    <name evidence="1" type="ORF">K1Y79_03765</name>
</gene>
<evidence type="ECO:0000313" key="1">
    <source>
        <dbReference type="EMBL" id="MBW8683441.1"/>
    </source>
</evidence>
<keyword evidence="2" id="KW-1185">Reference proteome</keyword>